<feature type="transmembrane region" description="Helical" evidence="2">
    <location>
        <begin position="39"/>
        <end position="61"/>
    </location>
</feature>
<feature type="transmembrane region" description="Helical" evidence="2">
    <location>
        <begin position="67"/>
        <end position="88"/>
    </location>
</feature>
<keyword evidence="1" id="KW-0375">Hydrogen ion transport</keyword>
<evidence type="ECO:0000256" key="1">
    <source>
        <dbReference type="PIRNR" id="PIRNR032126"/>
    </source>
</evidence>
<evidence type="ECO:0000256" key="2">
    <source>
        <dbReference type="SAM" id="Phobius"/>
    </source>
</evidence>
<dbReference type="Pfam" id="PF09527">
    <property type="entry name" value="ATPase_gene1"/>
    <property type="match status" value="1"/>
</dbReference>
<name>A0A975JCL8_9RHOB</name>
<dbReference type="RefSeq" id="WP_212703990.1">
    <property type="nucleotide sequence ID" value="NZ_CP073581.1"/>
</dbReference>
<dbReference type="GO" id="GO:0045259">
    <property type="term" value="C:proton-transporting ATP synthase complex"/>
    <property type="evidence" value="ECO:0007669"/>
    <property type="project" value="UniProtKB-UniRule"/>
</dbReference>
<dbReference type="EMBL" id="CP073581">
    <property type="protein sequence ID" value="QUJ75790.1"/>
    <property type="molecule type" value="Genomic_DNA"/>
</dbReference>
<gene>
    <name evidence="3" type="ORF">KDD17_12650</name>
</gene>
<dbReference type="PIRSF" id="PIRSF032126">
    <property type="entry name" value="F0F1_ATP_synthase_subunit_I"/>
    <property type="match status" value="1"/>
</dbReference>
<reference evidence="3" key="1">
    <citation type="submission" date="2021-04" db="EMBL/GenBank/DDBJ databases">
        <title>Complete genome sequence for Sulfitobacter sp. strain JK7-1.</title>
        <authorList>
            <person name="Park S.-J."/>
        </authorList>
    </citation>
    <scope>NUCLEOTIDE SEQUENCE</scope>
    <source>
        <strain evidence="3">JK7-1</strain>
    </source>
</reference>
<dbReference type="AlphaFoldDB" id="A0A975JCL8"/>
<dbReference type="InterPro" id="IPR016989">
    <property type="entry name" value="Atp1_alphaprobac"/>
</dbReference>
<keyword evidence="2" id="KW-1133">Transmembrane helix</keyword>
<keyword evidence="1" id="KW-0813">Transport</keyword>
<dbReference type="KEGG" id="sual:KDD17_12650"/>
<keyword evidence="1" id="KW-0406">Ion transport</keyword>
<organism evidence="3 4">
    <name type="scientific">Sulfitobacter albidus</name>
    <dbReference type="NCBI Taxonomy" id="2829501"/>
    <lineage>
        <taxon>Bacteria</taxon>
        <taxon>Pseudomonadati</taxon>
        <taxon>Pseudomonadota</taxon>
        <taxon>Alphaproteobacteria</taxon>
        <taxon>Rhodobacterales</taxon>
        <taxon>Roseobacteraceae</taxon>
        <taxon>Sulfitobacter</taxon>
    </lineage>
</organism>
<protein>
    <recommendedName>
        <fullName evidence="1">ATP synthase protein I</fullName>
    </recommendedName>
</protein>
<dbReference type="GO" id="GO:1902600">
    <property type="term" value="P:proton transmembrane transport"/>
    <property type="evidence" value="ECO:0007669"/>
    <property type="project" value="UniProtKB-KW"/>
</dbReference>
<keyword evidence="4" id="KW-1185">Reference proteome</keyword>
<evidence type="ECO:0000313" key="3">
    <source>
        <dbReference type="EMBL" id="QUJ75790.1"/>
    </source>
</evidence>
<accession>A0A975JCL8</accession>
<proteinExistence type="inferred from homology"/>
<evidence type="ECO:0000313" key="4">
    <source>
        <dbReference type="Proteomes" id="UP000683291"/>
    </source>
</evidence>
<dbReference type="Proteomes" id="UP000683291">
    <property type="component" value="Chromosome 1"/>
</dbReference>
<comment type="function">
    <text evidence="1">A possible function for this protein is to guide the assembly of the membrane sector of the ATPase enzyme complex.</text>
</comment>
<sequence>MEDQDRKAHLQQIEARIAAAKGLQAPKPRVDEHYSQAQLAWRMVIELVAGLGIGFGMGYGLDLWLGTLPIFLVLFTMLGLAAGVKTMLRSAQEIQDKKLAELAEETTPDAGRDDKGP</sequence>
<keyword evidence="2" id="KW-0812">Transmembrane</keyword>
<dbReference type="InterPro" id="IPR032820">
    <property type="entry name" value="ATPase_put"/>
</dbReference>
<keyword evidence="1 2" id="KW-0472">Membrane</keyword>
<comment type="similarity">
    <text evidence="1">Belongs to the bacterial AtpI family.</text>
</comment>